<feature type="transmembrane region" description="Helical" evidence="1">
    <location>
        <begin position="63"/>
        <end position="90"/>
    </location>
</feature>
<keyword evidence="1" id="KW-1133">Transmembrane helix</keyword>
<dbReference type="PANTHER" id="PTHR33121:SF71">
    <property type="entry name" value="OXYGEN SENSOR PROTEIN DOSP"/>
    <property type="match status" value="1"/>
</dbReference>
<evidence type="ECO:0000313" key="3">
    <source>
        <dbReference type="EMBL" id="RIA75820.1"/>
    </source>
</evidence>
<dbReference type="RefSeq" id="WP_119016260.1">
    <property type="nucleotide sequence ID" value="NZ_QXEV01000010.1"/>
</dbReference>
<dbReference type="CDD" id="cd01948">
    <property type="entry name" value="EAL"/>
    <property type="match status" value="1"/>
</dbReference>
<keyword evidence="1" id="KW-0812">Transmembrane</keyword>
<gene>
    <name evidence="3" type="ORF">EI71_01117</name>
</gene>
<dbReference type="EMBL" id="QXEV01000010">
    <property type="protein sequence ID" value="RIA75820.1"/>
    <property type="molecule type" value="Genomic_DNA"/>
</dbReference>
<dbReference type="PANTHER" id="PTHR33121">
    <property type="entry name" value="CYCLIC DI-GMP PHOSPHODIESTERASE PDEF"/>
    <property type="match status" value="1"/>
</dbReference>
<dbReference type="PROSITE" id="PS50883">
    <property type="entry name" value="EAL"/>
    <property type="match status" value="1"/>
</dbReference>
<dbReference type="GO" id="GO:0071111">
    <property type="term" value="F:cyclic-guanylate-specific phosphodiesterase activity"/>
    <property type="evidence" value="ECO:0007669"/>
    <property type="project" value="InterPro"/>
</dbReference>
<evidence type="ECO:0000256" key="1">
    <source>
        <dbReference type="SAM" id="Phobius"/>
    </source>
</evidence>
<name>A0A397RNA6_9MOLU</name>
<feature type="transmembrane region" description="Helical" evidence="1">
    <location>
        <begin position="6"/>
        <end position="25"/>
    </location>
</feature>
<feature type="transmembrane region" description="Helical" evidence="1">
    <location>
        <begin position="37"/>
        <end position="57"/>
    </location>
</feature>
<protein>
    <submittedName>
        <fullName evidence="3">EAL domain-containing protein (Putative c-di-GMP-specific phosphodiesterase class I)</fullName>
    </submittedName>
</protein>
<dbReference type="AlphaFoldDB" id="A0A397RNA6"/>
<dbReference type="Gene3D" id="3.20.20.450">
    <property type="entry name" value="EAL domain"/>
    <property type="match status" value="1"/>
</dbReference>
<dbReference type="Pfam" id="PF00563">
    <property type="entry name" value="EAL"/>
    <property type="match status" value="1"/>
</dbReference>
<sequence length="662" mass="75530">MVGSYFIYLDACAIVLYLALIFSIISRKKVNTKKGKLLLSMFIVGAISALADILSINSNMGTIPVFIASGIYLASRAFTSFGFCLYFICATDNCHRFYKKPYLRLLLALPFLAILGLIISNWWTGYMYTVTDGVYERGMVITYGIMIFSAAIYMIIALVFIIIYRDFFTKGKKFAIAFIYILVAVALLIQTLKSLWLIEELASAIGFLILLDVIERSELTFDYDIGFKKYSTFKEDAYMAARTNKKSALIFVKVINDSLLGSRLTYQEECSVRRTIGEIMKATAKDFSLKGEYYYLGQGSFSAVFTNEIEENAESYAMTLRRRLNVPVKCDFGIVDLYSNVAVVYCPKDINSHETSLTFLDNFIHIPKVLDTVLDLSKVPNRIDFEINMNMASIIKRGLMYQKFDVYFQPIYSVKDKAFTRAEALLRLMDDKYGEIKPEQFLSEAERNGSIHKIGDIVFDKVCSFIASNEFKKSGLEKIEINLSVSQCANEDLPIHIMDCVKRYNVSPSRINLEITETSDAYSRKMMEDNIKVLKELGFSFSLDDYGNGYSSMDNVSSMPVDTIKLDRTLTNNDNPDMKVMFEHSIKMIKDLKKKIVIEGVENEDILKHFESDLCDYIQGFYFSKPLPKEDLIKFLFVKKGIIKEGEELPKENEEMNDEAAN</sequence>
<evidence type="ECO:0000313" key="4">
    <source>
        <dbReference type="Proteomes" id="UP000266506"/>
    </source>
</evidence>
<accession>A0A397RNA6</accession>
<dbReference type="InterPro" id="IPR050706">
    <property type="entry name" value="Cyclic-di-GMP_PDE-like"/>
</dbReference>
<feature type="transmembrane region" description="Helical" evidence="1">
    <location>
        <begin position="102"/>
        <end position="123"/>
    </location>
</feature>
<proteinExistence type="predicted"/>
<dbReference type="SMART" id="SM00052">
    <property type="entry name" value="EAL"/>
    <property type="match status" value="1"/>
</dbReference>
<feature type="transmembrane region" description="Helical" evidence="1">
    <location>
        <begin position="176"/>
        <end position="198"/>
    </location>
</feature>
<dbReference type="OrthoDB" id="384273at2"/>
<dbReference type="InterPro" id="IPR035919">
    <property type="entry name" value="EAL_sf"/>
</dbReference>
<organism evidence="3 4">
    <name type="scientific">Anaeroplasma bactoclasticum</name>
    <dbReference type="NCBI Taxonomy" id="2088"/>
    <lineage>
        <taxon>Bacteria</taxon>
        <taxon>Bacillati</taxon>
        <taxon>Mycoplasmatota</taxon>
        <taxon>Mollicutes</taxon>
        <taxon>Anaeroplasmatales</taxon>
        <taxon>Anaeroplasmataceae</taxon>
        <taxon>Anaeroplasma</taxon>
    </lineage>
</organism>
<keyword evidence="1" id="KW-0472">Membrane</keyword>
<dbReference type="InParanoid" id="A0A397RNA6"/>
<reference evidence="3 4" key="1">
    <citation type="submission" date="2018-08" db="EMBL/GenBank/DDBJ databases">
        <title>Genomic Encyclopedia of Archaeal and Bacterial Type Strains, Phase II (KMG-II): from individual species to whole genera.</title>
        <authorList>
            <person name="Goeker M."/>
        </authorList>
    </citation>
    <scope>NUCLEOTIDE SEQUENCE [LARGE SCALE GENOMIC DNA]</scope>
    <source>
        <strain evidence="3 4">ATCC 27112</strain>
    </source>
</reference>
<comment type="caution">
    <text evidence="3">The sequence shown here is derived from an EMBL/GenBank/DDBJ whole genome shotgun (WGS) entry which is preliminary data.</text>
</comment>
<feature type="domain" description="EAL" evidence="2">
    <location>
        <begin position="388"/>
        <end position="640"/>
    </location>
</feature>
<feature type="transmembrane region" description="Helical" evidence="1">
    <location>
        <begin position="143"/>
        <end position="164"/>
    </location>
</feature>
<dbReference type="InterPro" id="IPR001633">
    <property type="entry name" value="EAL_dom"/>
</dbReference>
<dbReference type="Proteomes" id="UP000266506">
    <property type="component" value="Unassembled WGS sequence"/>
</dbReference>
<evidence type="ECO:0000259" key="2">
    <source>
        <dbReference type="PROSITE" id="PS50883"/>
    </source>
</evidence>
<keyword evidence="4" id="KW-1185">Reference proteome</keyword>
<dbReference type="SUPFAM" id="SSF141868">
    <property type="entry name" value="EAL domain-like"/>
    <property type="match status" value="1"/>
</dbReference>